<gene>
    <name evidence="3" type="ORF">NSP04_08740</name>
</gene>
<feature type="compositionally biased region" description="Low complexity" evidence="1">
    <location>
        <begin position="1"/>
        <end position="19"/>
    </location>
</feature>
<feature type="transmembrane region" description="Helical" evidence="2">
    <location>
        <begin position="96"/>
        <end position="114"/>
    </location>
</feature>
<evidence type="ECO:0008006" key="5">
    <source>
        <dbReference type="Google" id="ProtNLM"/>
    </source>
</evidence>
<reference evidence="3" key="1">
    <citation type="submission" date="2022-07" db="EMBL/GenBank/DDBJ databases">
        <authorList>
            <person name="Xamxidin M."/>
        </authorList>
    </citation>
    <scope>NUCLEOTIDE SEQUENCE</scope>
    <source>
        <strain evidence="3">YS8-69</strain>
    </source>
</reference>
<feature type="region of interest" description="Disordered" evidence="1">
    <location>
        <begin position="1"/>
        <end position="52"/>
    </location>
</feature>
<comment type="caution">
    <text evidence="3">The sequence shown here is derived from an EMBL/GenBank/DDBJ whole genome shotgun (WGS) entry which is preliminary data.</text>
</comment>
<keyword evidence="2" id="KW-1133">Transmembrane helix</keyword>
<keyword evidence="4" id="KW-1185">Reference proteome</keyword>
<sequence length="116" mass="12716">MEKINTNTNGNINPSNNSNELRNKSIDTFANDSKATSHSSSLNHEDSNLEQIKSSVNGTFNEAKNKWQDLEHAMLAKGQEAGKAGRIYIYQNPFKSVLAASAVGLLVGFLFSATRR</sequence>
<evidence type="ECO:0000313" key="4">
    <source>
        <dbReference type="Proteomes" id="UP001165267"/>
    </source>
</evidence>
<dbReference type="Proteomes" id="UP001165267">
    <property type="component" value="Unassembled WGS sequence"/>
</dbReference>
<keyword evidence="2" id="KW-0472">Membrane</keyword>
<organism evidence="3 4">
    <name type="scientific">Limnobacter parvus</name>
    <dbReference type="NCBI Taxonomy" id="2939690"/>
    <lineage>
        <taxon>Bacteria</taxon>
        <taxon>Pseudomonadati</taxon>
        <taxon>Pseudomonadota</taxon>
        <taxon>Betaproteobacteria</taxon>
        <taxon>Burkholderiales</taxon>
        <taxon>Burkholderiaceae</taxon>
        <taxon>Limnobacter</taxon>
    </lineage>
</organism>
<evidence type="ECO:0000256" key="2">
    <source>
        <dbReference type="SAM" id="Phobius"/>
    </source>
</evidence>
<evidence type="ECO:0000313" key="3">
    <source>
        <dbReference type="EMBL" id="MCR2746735.1"/>
    </source>
</evidence>
<feature type="compositionally biased region" description="Polar residues" evidence="1">
    <location>
        <begin position="26"/>
        <end position="42"/>
    </location>
</feature>
<keyword evidence="2" id="KW-0812">Transmembrane</keyword>
<protein>
    <recommendedName>
        <fullName evidence="5">DUF883 domain-containing protein</fullName>
    </recommendedName>
</protein>
<dbReference type="EMBL" id="JANKHG010000017">
    <property type="protein sequence ID" value="MCR2746735.1"/>
    <property type="molecule type" value="Genomic_DNA"/>
</dbReference>
<accession>A0ABT1XHI8</accession>
<proteinExistence type="predicted"/>
<name>A0ABT1XHI8_9BURK</name>
<dbReference type="RefSeq" id="WP_257511954.1">
    <property type="nucleotide sequence ID" value="NZ_JANKHG010000017.1"/>
</dbReference>
<evidence type="ECO:0000256" key="1">
    <source>
        <dbReference type="SAM" id="MobiDB-lite"/>
    </source>
</evidence>